<gene>
    <name evidence="1" type="ORF">N8I74_08115</name>
</gene>
<dbReference type="RefSeq" id="WP_263126385.1">
    <property type="nucleotide sequence ID" value="NZ_CP106753.1"/>
</dbReference>
<reference evidence="1" key="1">
    <citation type="submission" date="2022-10" db="EMBL/GenBank/DDBJ databases">
        <title>Chitiniphilus purpureus sp. nov., a novel chitin-degrading bacterium isolated from crawfish pond sediment.</title>
        <authorList>
            <person name="Li K."/>
        </authorList>
    </citation>
    <scope>NUCLEOTIDE SEQUENCE</scope>
    <source>
        <strain evidence="1">CD1</strain>
    </source>
</reference>
<name>A0ABY6DTY6_9NEIS</name>
<evidence type="ECO:0000313" key="1">
    <source>
        <dbReference type="EMBL" id="UXY16961.1"/>
    </source>
</evidence>
<protein>
    <submittedName>
        <fullName evidence="1">Uncharacterized protein</fullName>
    </submittedName>
</protein>
<keyword evidence="2" id="KW-1185">Reference proteome</keyword>
<accession>A0ABY6DTY6</accession>
<evidence type="ECO:0000313" key="2">
    <source>
        <dbReference type="Proteomes" id="UP001061302"/>
    </source>
</evidence>
<sequence>MSTDLIALLRQLLPSIYSNHLPDEIRYRRADSHDVVVPLDAATVDELAFAIQLVNVELLALGQRRDALEPMPIRFFQCITGQMHRLREPLKHCVLYRSRTLIRSCRRSIDR</sequence>
<proteinExistence type="predicted"/>
<dbReference type="EMBL" id="CP106753">
    <property type="protein sequence ID" value="UXY16961.1"/>
    <property type="molecule type" value="Genomic_DNA"/>
</dbReference>
<dbReference type="Proteomes" id="UP001061302">
    <property type="component" value="Chromosome"/>
</dbReference>
<organism evidence="1 2">
    <name type="scientific">Chitiniphilus purpureus</name>
    <dbReference type="NCBI Taxonomy" id="2981137"/>
    <lineage>
        <taxon>Bacteria</taxon>
        <taxon>Pseudomonadati</taxon>
        <taxon>Pseudomonadota</taxon>
        <taxon>Betaproteobacteria</taxon>
        <taxon>Neisseriales</taxon>
        <taxon>Chitinibacteraceae</taxon>
        <taxon>Chitiniphilus</taxon>
    </lineage>
</organism>